<dbReference type="PATRIC" id="fig|817.53.peg.618"/>
<evidence type="ECO:0000313" key="3">
    <source>
        <dbReference type="EMBL" id="KFX76050.1"/>
    </source>
</evidence>
<feature type="transmembrane region" description="Helical" evidence="1">
    <location>
        <begin position="20"/>
        <end position="41"/>
    </location>
</feature>
<comment type="caution">
    <text evidence="3">The sequence shown here is derived from an EMBL/GenBank/DDBJ whole genome shotgun (WGS) entry which is preliminary data.</text>
</comment>
<keyword evidence="1" id="KW-0472">Membrane</keyword>
<dbReference type="EMBL" id="JAPUAC010000003">
    <property type="protein sequence ID" value="MCZ2653659.1"/>
    <property type="molecule type" value="Genomic_DNA"/>
</dbReference>
<feature type="transmembrane region" description="Helical" evidence="1">
    <location>
        <begin position="126"/>
        <end position="145"/>
    </location>
</feature>
<dbReference type="GO" id="GO:0006508">
    <property type="term" value="P:proteolysis"/>
    <property type="evidence" value="ECO:0007669"/>
    <property type="project" value="UniProtKB-KW"/>
</dbReference>
<sequence>MEQQEKENSPIRSSGGIPAFASIALFLVGFYILIPLFRIILSSIPVLKEWRMGAFFIGEGAMLLSVFVVTFLMMQFLDHRPFSDLGFSLKGRGKDILYGFLMAVLIYAIGFAVCLLTGQIEVVGVHFHWSDLLLSGLFFAMVAIVEETMMRGYILGRLLRTRLNKFISLFISSFLFALLHLMNPNVAFLPMLNLVLGGLLLGAAYLYTRNLWFPISLHFFWNWIQGPVLGFEVSGNRFCETLFSLRLPANNLINGGAFGFEGSLVCTALATLFTLFIIWWFERLSQKTQRY</sequence>
<dbReference type="GO" id="GO:0004175">
    <property type="term" value="F:endopeptidase activity"/>
    <property type="evidence" value="ECO:0007669"/>
    <property type="project" value="UniProtKB-ARBA"/>
</dbReference>
<reference evidence="3" key="1">
    <citation type="book" date="2014" name="THE 24TH EUROPEAN CONGRESS OF CLINICAL MICROBIOLOGY AND INFECTIOUS DISEASES" publisher="ECCMID 2014" city="Barcelona, Spain">
        <title>Identification of resistance genes in three multidrug-resistant Bacteroides fragilis isolates by whole genome sequencing.</title>
        <editorList>
            <person name="Unknown"/>
            <person name="A."/>
        </editorList>
        <authorList>
            <person name="Sydenham T.V."/>
            <person name="Hasman H."/>
            <person name="Wang M."/>
            <person name="Soki J."/>
            <person name="Nagy E."/>
            <person name="Justesen U.S."/>
        </authorList>
    </citation>
    <scope>NUCLEOTIDE SEQUENCE</scope>
    <source>
        <strain evidence="3">DCMOUH0018B</strain>
    </source>
</reference>
<name>A0A0I9SCI8_BACFG</name>
<protein>
    <submittedName>
        <fullName evidence="3">Protease</fullName>
    </submittedName>
    <submittedName>
        <fullName evidence="4">Type II CAAX endopeptidase family protein</fullName>
    </submittedName>
</protein>
<keyword evidence="1" id="KW-0812">Transmembrane</keyword>
<reference evidence="3" key="2">
    <citation type="submission" date="2014-07" db="EMBL/GenBank/DDBJ databases">
        <title>Genetics and epidemiology of antimicrobial resistance in B. fragilis group.</title>
        <authorList>
            <person name="Sydenham T.V."/>
            <person name="Hasman H."/>
            <person name="Kemp M."/>
            <person name="Justesen U.S."/>
        </authorList>
    </citation>
    <scope>NUCLEOTIDE SEQUENCE [LARGE SCALE GENOMIC DNA]</scope>
    <source>
        <strain evidence="3">DCMOUH0018B</strain>
    </source>
</reference>
<accession>A0A0I9SCI8</accession>
<dbReference type="Pfam" id="PF02517">
    <property type="entry name" value="Rce1-like"/>
    <property type="match status" value="1"/>
</dbReference>
<evidence type="ECO:0000259" key="2">
    <source>
        <dbReference type="Pfam" id="PF02517"/>
    </source>
</evidence>
<reference evidence="4" key="3">
    <citation type="submission" date="2022-12" db="EMBL/GenBank/DDBJ databases">
        <title>Development of a Multilocus Sequence Typing Scheme for Bacteroides fragilis Based on Whole Genome Sequencing Data and Clinical Application.</title>
        <authorList>
            <person name="Nielsen F.D."/>
            <person name="Justesen U.S."/>
        </authorList>
    </citation>
    <scope>NUCLEOTIDE SEQUENCE</scope>
    <source>
        <strain evidence="4">BF_BC_ODE_DK_2015_2</strain>
    </source>
</reference>
<dbReference type="Proteomes" id="UP001075704">
    <property type="component" value="Unassembled WGS sequence"/>
</dbReference>
<keyword evidence="1" id="KW-1133">Transmembrane helix</keyword>
<dbReference type="AlphaFoldDB" id="A0A0I9SCI8"/>
<feature type="transmembrane region" description="Helical" evidence="1">
    <location>
        <begin position="53"/>
        <end position="77"/>
    </location>
</feature>
<keyword evidence="3" id="KW-0378">Hydrolase</keyword>
<dbReference type="RefSeq" id="WP_044299635.1">
    <property type="nucleotide sequence ID" value="NZ_CAEUHN010000022.1"/>
</dbReference>
<evidence type="ECO:0000256" key="1">
    <source>
        <dbReference type="SAM" id="Phobius"/>
    </source>
</evidence>
<feature type="transmembrane region" description="Helical" evidence="1">
    <location>
        <begin position="258"/>
        <end position="281"/>
    </location>
</feature>
<gene>
    <name evidence="3" type="ORF">EE52_0202890</name>
    <name evidence="4" type="ORF">O1422_05730</name>
</gene>
<keyword evidence="3" id="KW-0645">Protease</keyword>
<dbReference type="EMBL" id="JMZZ02000040">
    <property type="protein sequence ID" value="KFX76050.1"/>
    <property type="molecule type" value="Genomic_DNA"/>
</dbReference>
<dbReference type="PANTHER" id="PTHR39430:SF1">
    <property type="entry name" value="PROTEASE"/>
    <property type="match status" value="1"/>
</dbReference>
<feature type="domain" description="CAAX prenyl protease 2/Lysostaphin resistance protein A-like" evidence="2">
    <location>
        <begin position="130"/>
        <end position="224"/>
    </location>
</feature>
<proteinExistence type="predicted"/>
<dbReference type="GO" id="GO:0080120">
    <property type="term" value="P:CAAX-box protein maturation"/>
    <property type="evidence" value="ECO:0007669"/>
    <property type="project" value="UniProtKB-ARBA"/>
</dbReference>
<feature type="transmembrane region" description="Helical" evidence="1">
    <location>
        <begin position="97"/>
        <end position="120"/>
    </location>
</feature>
<dbReference type="InterPro" id="IPR003675">
    <property type="entry name" value="Rce1/LyrA-like_dom"/>
</dbReference>
<feature type="transmembrane region" description="Helical" evidence="1">
    <location>
        <begin position="188"/>
        <end position="207"/>
    </location>
</feature>
<organism evidence="3">
    <name type="scientific">Bacteroides fragilis</name>
    <dbReference type="NCBI Taxonomy" id="817"/>
    <lineage>
        <taxon>Bacteria</taxon>
        <taxon>Pseudomonadati</taxon>
        <taxon>Bacteroidota</taxon>
        <taxon>Bacteroidia</taxon>
        <taxon>Bacteroidales</taxon>
        <taxon>Bacteroidaceae</taxon>
        <taxon>Bacteroides</taxon>
    </lineage>
</organism>
<feature type="transmembrane region" description="Helical" evidence="1">
    <location>
        <begin position="166"/>
        <end position="182"/>
    </location>
</feature>
<evidence type="ECO:0000313" key="4">
    <source>
        <dbReference type="EMBL" id="MCZ2653659.1"/>
    </source>
</evidence>
<dbReference type="PANTHER" id="PTHR39430">
    <property type="entry name" value="MEMBRANE-ASSOCIATED PROTEASE-RELATED"/>
    <property type="match status" value="1"/>
</dbReference>